<feature type="region of interest" description="Disordered" evidence="1">
    <location>
        <begin position="129"/>
        <end position="153"/>
    </location>
</feature>
<evidence type="ECO:0000313" key="4">
    <source>
        <dbReference type="Proteomes" id="UP000325081"/>
    </source>
</evidence>
<evidence type="ECO:0000256" key="1">
    <source>
        <dbReference type="SAM" id="MobiDB-lite"/>
    </source>
</evidence>
<gene>
    <name evidence="3" type="ORF">STAS_35073</name>
</gene>
<dbReference type="Proteomes" id="UP000325081">
    <property type="component" value="Unassembled WGS sequence"/>
</dbReference>
<dbReference type="FunFam" id="1.10.10.60:FF:000152">
    <property type="entry name" value="Trihelix transcription factor ASIL2"/>
    <property type="match status" value="1"/>
</dbReference>
<organism evidence="3 4">
    <name type="scientific">Striga asiatica</name>
    <name type="common">Asiatic witchweed</name>
    <name type="synonym">Buchnera asiatica</name>
    <dbReference type="NCBI Taxonomy" id="4170"/>
    <lineage>
        <taxon>Eukaryota</taxon>
        <taxon>Viridiplantae</taxon>
        <taxon>Streptophyta</taxon>
        <taxon>Embryophyta</taxon>
        <taxon>Tracheophyta</taxon>
        <taxon>Spermatophyta</taxon>
        <taxon>Magnoliopsida</taxon>
        <taxon>eudicotyledons</taxon>
        <taxon>Gunneridae</taxon>
        <taxon>Pentapetalae</taxon>
        <taxon>asterids</taxon>
        <taxon>lamiids</taxon>
        <taxon>Lamiales</taxon>
        <taxon>Orobanchaceae</taxon>
        <taxon>Buchnereae</taxon>
        <taxon>Striga</taxon>
    </lineage>
</organism>
<keyword evidence="4" id="KW-1185">Reference proteome</keyword>
<dbReference type="PROSITE" id="PS50090">
    <property type="entry name" value="MYB_LIKE"/>
    <property type="match status" value="1"/>
</dbReference>
<evidence type="ECO:0000313" key="3">
    <source>
        <dbReference type="EMBL" id="GER57278.1"/>
    </source>
</evidence>
<dbReference type="EMBL" id="BKCP01013181">
    <property type="protein sequence ID" value="GER57278.1"/>
    <property type="molecule type" value="Genomic_DNA"/>
</dbReference>
<reference evidence="4" key="1">
    <citation type="journal article" date="2019" name="Curr. Biol.">
        <title>Genome Sequence of Striga asiatica Provides Insight into the Evolution of Plant Parasitism.</title>
        <authorList>
            <person name="Yoshida S."/>
            <person name="Kim S."/>
            <person name="Wafula E.K."/>
            <person name="Tanskanen J."/>
            <person name="Kim Y.M."/>
            <person name="Honaas L."/>
            <person name="Yang Z."/>
            <person name="Spallek T."/>
            <person name="Conn C.E."/>
            <person name="Ichihashi Y."/>
            <person name="Cheong K."/>
            <person name="Cui S."/>
            <person name="Der J.P."/>
            <person name="Gundlach H."/>
            <person name="Jiao Y."/>
            <person name="Hori C."/>
            <person name="Ishida J.K."/>
            <person name="Kasahara H."/>
            <person name="Kiba T."/>
            <person name="Kim M.S."/>
            <person name="Koo N."/>
            <person name="Laohavisit A."/>
            <person name="Lee Y.H."/>
            <person name="Lumba S."/>
            <person name="McCourt P."/>
            <person name="Mortimer J.C."/>
            <person name="Mutuku J.M."/>
            <person name="Nomura T."/>
            <person name="Sasaki-Sekimoto Y."/>
            <person name="Seto Y."/>
            <person name="Wang Y."/>
            <person name="Wakatake T."/>
            <person name="Sakakibara H."/>
            <person name="Demura T."/>
            <person name="Yamaguchi S."/>
            <person name="Yoneyama K."/>
            <person name="Manabe R.I."/>
            <person name="Nelson D.C."/>
            <person name="Schulman A.H."/>
            <person name="Timko M.P."/>
            <person name="dePamphilis C.W."/>
            <person name="Choi D."/>
            <person name="Shirasu K."/>
        </authorList>
    </citation>
    <scope>NUCLEOTIDE SEQUENCE [LARGE SCALE GENOMIC DNA]</scope>
    <source>
        <strain evidence="4">cv. UVA1</strain>
    </source>
</reference>
<dbReference type="OrthoDB" id="1901794at2759"/>
<feature type="compositionally biased region" description="Polar residues" evidence="1">
    <location>
        <begin position="253"/>
        <end position="262"/>
    </location>
</feature>
<feature type="region of interest" description="Disordered" evidence="1">
    <location>
        <begin position="469"/>
        <end position="491"/>
    </location>
</feature>
<feature type="domain" description="Myb-like" evidence="2">
    <location>
        <begin position="35"/>
        <end position="95"/>
    </location>
</feature>
<dbReference type="InterPro" id="IPR001005">
    <property type="entry name" value="SANT/Myb"/>
</dbReference>
<dbReference type="SMART" id="SM00595">
    <property type="entry name" value="MADF"/>
    <property type="match status" value="1"/>
</dbReference>
<accession>A0A5A7RJH0</accession>
<dbReference type="AlphaFoldDB" id="A0A5A7RJH0"/>
<evidence type="ECO:0000259" key="2">
    <source>
        <dbReference type="PROSITE" id="PS50090"/>
    </source>
</evidence>
<dbReference type="PANTHER" id="PTHR31307:SF43">
    <property type="entry name" value="TRIHELIX TRANSCRIPTION FACTOR ASIL2-LIKE"/>
    <property type="match status" value="1"/>
</dbReference>
<name>A0A5A7RJH0_STRAF</name>
<dbReference type="InterPro" id="IPR044823">
    <property type="entry name" value="ASIL1/2-like"/>
</dbReference>
<protein>
    <submittedName>
        <fullName evidence="3">Transcription factor</fullName>
    </submittedName>
</protein>
<sequence length="491" mass="55258">MSSAVTAVAAAADDAAAASAAEKKPPPRRFPPPCWTQEETLVLIGAYRDRWYAARRGYLRTADWDAVAAAVAERCPGTSPPKTSAQCRHKMEKLRQRYRAEKQRAALAFPCPPGRNSSPWFFFENMDAMENGTAPPETGRKPEDPPDGSQLNSTHLEQNLLKFKLKAANNPESSPESGLRLSSSYFDTEITGRDEQGTPDFTNRAPKIHPTNRIPIAIPQLRSVSKNPGELFADLAAAGGFYQQMLPPVFRTNQFRSDYSPPNNNNNNNFADPSKRASYWSNTNPNSDPRPATRGSKRGRERDGLAKIVESIKLVGEGFLRVEREKMAMAREIEGMRMEMEMKRNQMLLESQREIVEAFRRGMFELKKMKKEVGSGGEAGADPQFSPIPKFFFFLPQILEFHSSSPRPRSELPTTVVRGQRWRPELETQGRDLAECVDDGNTRPRAERKDLSGDFFYLDFESLERVRRAGGEQNQAAASDVRQPQKENRLE</sequence>
<dbReference type="PANTHER" id="PTHR31307">
    <property type="entry name" value="TRIHELIX TRANSCRIPTION FACTOR ASIL2"/>
    <property type="match status" value="1"/>
</dbReference>
<dbReference type="Gene3D" id="1.10.10.60">
    <property type="entry name" value="Homeodomain-like"/>
    <property type="match status" value="1"/>
</dbReference>
<feature type="region of interest" description="Disordered" evidence="1">
    <location>
        <begin position="253"/>
        <end position="303"/>
    </location>
</feature>
<dbReference type="InterPro" id="IPR044822">
    <property type="entry name" value="Myb_DNA-bind_4"/>
</dbReference>
<proteinExistence type="predicted"/>
<comment type="caution">
    <text evidence="3">The sequence shown here is derived from an EMBL/GenBank/DDBJ whole genome shotgun (WGS) entry which is preliminary data.</text>
</comment>
<dbReference type="Pfam" id="PF13837">
    <property type="entry name" value="Myb_DNA-bind_4"/>
    <property type="match status" value="1"/>
</dbReference>